<evidence type="ECO:0000313" key="4">
    <source>
        <dbReference type="Proteomes" id="UP000736672"/>
    </source>
</evidence>
<dbReference type="EMBL" id="JAGTJS010000011">
    <property type="protein sequence ID" value="KAH7253035.1"/>
    <property type="molecule type" value="Genomic_DNA"/>
</dbReference>
<dbReference type="InterPro" id="IPR052895">
    <property type="entry name" value="HetReg/Transcr_Mod"/>
</dbReference>
<sequence length="782" mass="89259">MEANLADLDINDSSSSGEAEAAVAAPGMPSPEEAPSTAKLYEYEPLETGSIRLLFLLEADEDDDDLECALLHFELSEVTEYTALSYVWGDESNPCAIYIGGDYLPITANLEDALRHLRRRDQPVWLWVDALCIDQAHTEERNHQVQQMRQIYESATQTVAYLGGQTGGNTGYSAWNFLERNSTWALNRYREKDYTLPVAIEDQVDFRGELHDVYLDVLTRDWFSRVWVFQEVVVSKEVMIQCGPRGVAWDDFCKLVILEKRAHDRYGLSLQQQDLSDNLRRIWQARVAFHLAKGQVSYLPDWYIQTCTSHDATTDILDMLVRARHLMASDPRDKIFALLGISTGFGWKELDTIDYANPTSSVYAKFAMDLMTTRKDYRPLSYLNKSSTVDYLIELQRLWLAENDYWQQIISGQKPFSMQEGELLERNPALEITVLEECRIQGRRLSPECYKYRDHKTVHLPSWVPTWHCIHMSTFEPRAIIEVVEKQSSSSVEASDYRALLSTGAFAVHGRVIGELHEAISPASVLGNDELAFEELKRKWRRSSVYQKHPLEAQILTLWAHVLDLTAVRRLHVPRGVRINMVHQSPELRRREDYDVNDILNHPPGSLRKSSSTSSFSNFLDLKTCPPKFGSIEAHLVSRARKTAEWSDESQPTFKRVNDPESIIDQRAIGVYTARDTAQYLRGTAYTPEAPKSHPVLLPSSARFGDLIAYFPGAKVPFLIRPNMYSPLRVAEIRNLIPSGALPFLNDEEMYIGCELIGECWINEFEEIVSEKGKPDCVFGLL</sequence>
<accession>A0A9P9KD55</accession>
<proteinExistence type="predicted"/>
<name>A0A9P9KD55_FUSSL</name>
<dbReference type="Proteomes" id="UP000736672">
    <property type="component" value="Unassembled WGS sequence"/>
</dbReference>
<feature type="compositionally biased region" description="Low complexity" evidence="1">
    <location>
        <begin position="13"/>
        <end position="27"/>
    </location>
</feature>
<comment type="caution">
    <text evidence="3">The sequence shown here is derived from an EMBL/GenBank/DDBJ whole genome shotgun (WGS) entry which is preliminary data.</text>
</comment>
<feature type="region of interest" description="Disordered" evidence="1">
    <location>
        <begin position="1"/>
        <end position="35"/>
    </location>
</feature>
<protein>
    <submittedName>
        <fullName evidence="3">Heterokaryon incompatibility protein-domain-containing protein</fullName>
    </submittedName>
</protein>
<dbReference type="PANTHER" id="PTHR24148:SF73">
    <property type="entry name" value="HET DOMAIN PROTEIN (AFU_ORTHOLOGUE AFUA_8G01020)"/>
    <property type="match status" value="1"/>
</dbReference>
<dbReference type="AlphaFoldDB" id="A0A9P9KD55"/>
<reference evidence="3" key="1">
    <citation type="journal article" date="2021" name="Nat. Commun.">
        <title>Genetic determinants of endophytism in the Arabidopsis root mycobiome.</title>
        <authorList>
            <person name="Mesny F."/>
            <person name="Miyauchi S."/>
            <person name="Thiergart T."/>
            <person name="Pickel B."/>
            <person name="Atanasova L."/>
            <person name="Karlsson M."/>
            <person name="Huettel B."/>
            <person name="Barry K.W."/>
            <person name="Haridas S."/>
            <person name="Chen C."/>
            <person name="Bauer D."/>
            <person name="Andreopoulos W."/>
            <person name="Pangilinan J."/>
            <person name="LaButti K."/>
            <person name="Riley R."/>
            <person name="Lipzen A."/>
            <person name="Clum A."/>
            <person name="Drula E."/>
            <person name="Henrissat B."/>
            <person name="Kohler A."/>
            <person name="Grigoriev I.V."/>
            <person name="Martin F.M."/>
            <person name="Hacquard S."/>
        </authorList>
    </citation>
    <scope>NUCLEOTIDE SEQUENCE</scope>
    <source>
        <strain evidence="3">FSSC 5 MPI-SDFR-AT-0091</strain>
    </source>
</reference>
<dbReference type="InterPro" id="IPR010730">
    <property type="entry name" value="HET"/>
</dbReference>
<evidence type="ECO:0000259" key="2">
    <source>
        <dbReference type="Pfam" id="PF06985"/>
    </source>
</evidence>
<dbReference type="Pfam" id="PF06985">
    <property type="entry name" value="HET"/>
    <property type="match status" value="1"/>
</dbReference>
<organism evidence="3 4">
    <name type="scientific">Fusarium solani</name>
    <name type="common">Filamentous fungus</name>
    <dbReference type="NCBI Taxonomy" id="169388"/>
    <lineage>
        <taxon>Eukaryota</taxon>
        <taxon>Fungi</taxon>
        <taxon>Dikarya</taxon>
        <taxon>Ascomycota</taxon>
        <taxon>Pezizomycotina</taxon>
        <taxon>Sordariomycetes</taxon>
        <taxon>Hypocreomycetidae</taxon>
        <taxon>Hypocreales</taxon>
        <taxon>Nectriaceae</taxon>
        <taxon>Fusarium</taxon>
        <taxon>Fusarium solani species complex</taxon>
    </lineage>
</organism>
<keyword evidence="4" id="KW-1185">Reference proteome</keyword>
<feature type="domain" description="Heterokaryon incompatibility" evidence="2">
    <location>
        <begin position="81"/>
        <end position="231"/>
    </location>
</feature>
<dbReference type="OrthoDB" id="20872at2759"/>
<gene>
    <name evidence="3" type="ORF">B0J15DRAFT_495324</name>
</gene>
<dbReference type="PANTHER" id="PTHR24148">
    <property type="entry name" value="ANKYRIN REPEAT DOMAIN-CONTAINING PROTEIN 39 HOMOLOG-RELATED"/>
    <property type="match status" value="1"/>
</dbReference>
<evidence type="ECO:0000313" key="3">
    <source>
        <dbReference type="EMBL" id="KAH7253035.1"/>
    </source>
</evidence>
<evidence type="ECO:0000256" key="1">
    <source>
        <dbReference type="SAM" id="MobiDB-lite"/>
    </source>
</evidence>